<proteinExistence type="predicted"/>
<comment type="caution">
    <text evidence="1">The sequence shown here is derived from an EMBL/GenBank/DDBJ whole genome shotgun (WGS) entry which is preliminary data.</text>
</comment>
<accession>A0A392V470</accession>
<protein>
    <submittedName>
        <fullName evidence="1">Uncharacterized protein</fullName>
    </submittedName>
</protein>
<reference evidence="1 2" key="1">
    <citation type="journal article" date="2018" name="Front. Plant Sci.">
        <title>Red Clover (Trifolium pratense) and Zigzag Clover (T. medium) - A Picture of Genomic Similarities and Differences.</title>
        <authorList>
            <person name="Dluhosova J."/>
            <person name="Istvanek J."/>
            <person name="Nedelnik J."/>
            <person name="Repkova J."/>
        </authorList>
    </citation>
    <scope>NUCLEOTIDE SEQUENCE [LARGE SCALE GENOMIC DNA]</scope>
    <source>
        <strain evidence="2">cv. 10/8</strain>
        <tissue evidence="1">Leaf</tissue>
    </source>
</reference>
<dbReference type="EMBL" id="LXQA011056491">
    <property type="protein sequence ID" value="MCI83004.1"/>
    <property type="molecule type" value="Genomic_DNA"/>
</dbReference>
<dbReference type="Proteomes" id="UP000265520">
    <property type="component" value="Unassembled WGS sequence"/>
</dbReference>
<name>A0A392V470_9FABA</name>
<sequence>DVVRWLTKNGLGISRYAKLHSNEIVLWILLDQE</sequence>
<dbReference type="AlphaFoldDB" id="A0A392V470"/>
<keyword evidence="2" id="KW-1185">Reference proteome</keyword>
<evidence type="ECO:0000313" key="1">
    <source>
        <dbReference type="EMBL" id="MCI83004.1"/>
    </source>
</evidence>
<evidence type="ECO:0000313" key="2">
    <source>
        <dbReference type="Proteomes" id="UP000265520"/>
    </source>
</evidence>
<organism evidence="1 2">
    <name type="scientific">Trifolium medium</name>
    <dbReference type="NCBI Taxonomy" id="97028"/>
    <lineage>
        <taxon>Eukaryota</taxon>
        <taxon>Viridiplantae</taxon>
        <taxon>Streptophyta</taxon>
        <taxon>Embryophyta</taxon>
        <taxon>Tracheophyta</taxon>
        <taxon>Spermatophyta</taxon>
        <taxon>Magnoliopsida</taxon>
        <taxon>eudicotyledons</taxon>
        <taxon>Gunneridae</taxon>
        <taxon>Pentapetalae</taxon>
        <taxon>rosids</taxon>
        <taxon>fabids</taxon>
        <taxon>Fabales</taxon>
        <taxon>Fabaceae</taxon>
        <taxon>Papilionoideae</taxon>
        <taxon>50 kb inversion clade</taxon>
        <taxon>NPAAA clade</taxon>
        <taxon>Hologalegina</taxon>
        <taxon>IRL clade</taxon>
        <taxon>Trifolieae</taxon>
        <taxon>Trifolium</taxon>
    </lineage>
</organism>
<feature type="non-terminal residue" evidence="1">
    <location>
        <position position="1"/>
    </location>
</feature>